<accession>A0A392NAF4</accession>
<dbReference type="GO" id="GO:0003723">
    <property type="term" value="F:RNA binding"/>
    <property type="evidence" value="ECO:0007669"/>
    <property type="project" value="InterPro"/>
</dbReference>
<comment type="caution">
    <text evidence="2">The sequence shown here is derived from an EMBL/GenBank/DDBJ whole genome shotgun (WGS) entry which is preliminary data.</text>
</comment>
<dbReference type="Gene3D" id="3.30.70.330">
    <property type="match status" value="1"/>
</dbReference>
<keyword evidence="3" id="KW-1185">Reference proteome</keyword>
<feature type="non-terminal residue" evidence="2">
    <location>
        <position position="65"/>
    </location>
</feature>
<dbReference type="Proteomes" id="UP000265520">
    <property type="component" value="Unassembled WGS sequence"/>
</dbReference>
<feature type="compositionally biased region" description="Basic and acidic residues" evidence="1">
    <location>
        <begin position="24"/>
        <end position="37"/>
    </location>
</feature>
<reference evidence="2 3" key="1">
    <citation type="journal article" date="2018" name="Front. Plant Sci.">
        <title>Red Clover (Trifolium pratense) and Zigzag Clover (T. medium) - A Picture of Genomic Similarities and Differences.</title>
        <authorList>
            <person name="Dluhosova J."/>
            <person name="Istvanek J."/>
            <person name="Nedelnik J."/>
            <person name="Repkova J."/>
        </authorList>
    </citation>
    <scope>NUCLEOTIDE SEQUENCE [LARGE SCALE GENOMIC DNA]</scope>
    <source>
        <strain evidence="3">cv. 10/8</strain>
        <tissue evidence="2">Leaf</tissue>
    </source>
</reference>
<dbReference type="GO" id="GO:0006397">
    <property type="term" value="P:mRNA processing"/>
    <property type="evidence" value="ECO:0007669"/>
    <property type="project" value="InterPro"/>
</dbReference>
<dbReference type="GO" id="GO:0005634">
    <property type="term" value="C:nucleus"/>
    <property type="evidence" value="ECO:0007669"/>
    <property type="project" value="InterPro"/>
</dbReference>
<dbReference type="EMBL" id="LXQA010031463">
    <property type="protein sequence ID" value="MCH96085.1"/>
    <property type="molecule type" value="Genomic_DNA"/>
</dbReference>
<organism evidence="2 3">
    <name type="scientific">Trifolium medium</name>
    <dbReference type="NCBI Taxonomy" id="97028"/>
    <lineage>
        <taxon>Eukaryota</taxon>
        <taxon>Viridiplantae</taxon>
        <taxon>Streptophyta</taxon>
        <taxon>Embryophyta</taxon>
        <taxon>Tracheophyta</taxon>
        <taxon>Spermatophyta</taxon>
        <taxon>Magnoliopsida</taxon>
        <taxon>eudicotyledons</taxon>
        <taxon>Gunneridae</taxon>
        <taxon>Pentapetalae</taxon>
        <taxon>rosids</taxon>
        <taxon>fabids</taxon>
        <taxon>Fabales</taxon>
        <taxon>Fabaceae</taxon>
        <taxon>Papilionoideae</taxon>
        <taxon>50 kb inversion clade</taxon>
        <taxon>NPAAA clade</taxon>
        <taxon>Hologalegina</taxon>
        <taxon>IRL clade</taxon>
        <taxon>Trifolieae</taxon>
        <taxon>Trifolium</taxon>
    </lineage>
</organism>
<feature type="region of interest" description="Disordered" evidence="1">
    <location>
        <begin position="1"/>
        <end position="37"/>
    </location>
</feature>
<evidence type="ECO:0000313" key="2">
    <source>
        <dbReference type="EMBL" id="MCH96085.1"/>
    </source>
</evidence>
<proteinExistence type="predicted"/>
<dbReference type="PANTHER" id="PTHR48036">
    <property type="entry name" value="SPLICING FACTOR (PAD-1), PUTATIVE (AFU_ORTHOLOGUE AFUA_1G15810)-RELATED"/>
    <property type="match status" value="1"/>
</dbReference>
<dbReference type="AlphaFoldDB" id="A0A392NAF4"/>
<sequence>MLPGDFMLTSPSSLQASVKRHKEKKEEAAEPEIDPERDQRTVFAYQISLKADERDVYEFFSRAGK</sequence>
<evidence type="ECO:0000256" key="1">
    <source>
        <dbReference type="SAM" id="MobiDB-lite"/>
    </source>
</evidence>
<name>A0A392NAF4_9FABA</name>
<dbReference type="InterPro" id="IPR006509">
    <property type="entry name" value="RBM39_SF"/>
</dbReference>
<dbReference type="InterPro" id="IPR012677">
    <property type="entry name" value="Nucleotide-bd_a/b_plait_sf"/>
</dbReference>
<protein>
    <submittedName>
        <fullName evidence="2">RNA-binding protein 39-like</fullName>
    </submittedName>
</protein>
<evidence type="ECO:0000313" key="3">
    <source>
        <dbReference type="Proteomes" id="UP000265520"/>
    </source>
</evidence>